<comment type="caution">
    <text evidence="7">The sequence shown here is derived from an EMBL/GenBank/DDBJ whole genome shotgun (WGS) entry which is preliminary data.</text>
</comment>
<sequence length="305" mass="31647">MTVDVLTFGETMAVLRATTPGPLRLARSLDLALAGAESTVAIGLSRLGHRARWVGRVGADEFGALVVERLLAERVDVVAHEDPAAPTGLLVREQRTADLARVAYYRAGSAGSRLSPDDLREPLRDGARVLLVSGITPALSDTARAATEAAVAHAVAHGWAVCLDVNHRSKLWTREEASDVLTPLAAVATTVFGDQSELDLVGGRESLLAKGVGDVVTKRGAEGAETTTPTGHWATSAAPTTVTDVIGAGDAFVAGYLSALLDGLGPAERLARGTAVAATAIATTGDWEGLPTRAELLTLHGETKR</sequence>
<dbReference type="InterPro" id="IPR029056">
    <property type="entry name" value="Ribokinase-like"/>
</dbReference>
<evidence type="ECO:0000313" key="8">
    <source>
        <dbReference type="Proteomes" id="UP001141259"/>
    </source>
</evidence>
<dbReference type="GO" id="GO:0016301">
    <property type="term" value="F:kinase activity"/>
    <property type="evidence" value="ECO:0007669"/>
    <property type="project" value="UniProtKB-KW"/>
</dbReference>
<dbReference type="CDD" id="cd01166">
    <property type="entry name" value="KdgK"/>
    <property type="match status" value="1"/>
</dbReference>
<dbReference type="GO" id="GO:0005524">
    <property type="term" value="F:ATP binding"/>
    <property type="evidence" value="ECO:0007669"/>
    <property type="project" value="UniProtKB-KW"/>
</dbReference>
<protein>
    <submittedName>
        <fullName evidence="7">Sugar kinase</fullName>
    </submittedName>
</protein>
<comment type="similarity">
    <text evidence="1">Belongs to the carbohydrate kinase PfkB family.</text>
</comment>
<dbReference type="Gene3D" id="3.40.1190.20">
    <property type="match status" value="1"/>
</dbReference>
<dbReference type="PANTHER" id="PTHR43085:SF1">
    <property type="entry name" value="PSEUDOURIDINE KINASE-RELATED"/>
    <property type="match status" value="1"/>
</dbReference>
<evidence type="ECO:0000313" key="7">
    <source>
        <dbReference type="EMBL" id="MCS7483964.1"/>
    </source>
</evidence>
<dbReference type="PANTHER" id="PTHR43085">
    <property type="entry name" value="HEXOKINASE FAMILY MEMBER"/>
    <property type="match status" value="1"/>
</dbReference>
<accession>A0A9X2VWI6</accession>
<keyword evidence="5" id="KW-0067">ATP-binding</keyword>
<dbReference type="InterPro" id="IPR050306">
    <property type="entry name" value="PfkB_Carbo_kinase"/>
</dbReference>
<dbReference type="RefSeq" id="WP_259629416.1">
    <property type="nucleotide sequence ID" value="NZ_JANYMP010000039.1"/>
</dbReference>
<dbReference type="Proteomes" id="UP001141259">
    <property type="component" value="Unassembled WGS sequence"/>
</dbReference>
<evidence type="ECO:0000256" key="2">
    <source>
        <dbReference type="ARBA" id="ARBA00022679"/>
    </source>
</evidence>
<dbReference type="AlphaFoldDB" id="A0A9X2VWI6"/>
<dbReference type="InterPro" id="IPR002173">
    <property type="entry name" value="Carboh/pur_kinase_PfkB_CS"/>
</dbReference>
<keyword evidence="2" id="KW-0808">Transferase</keyword>
<dbReference type="EMBL" id="JANYMP010000039">
    <property type="protein sequence ID" value="MCS7483964.1"/>
    <property type="molecule type" value="Genomic_DNA"/>
</dbReference>
<proteinExistence type="inferred from homology"/>
<feature type="domain" description="Carbohydrate kinase PfkB" evidence="6">
    <location>
        <begin position="5"/>
        <end position="292"/>
    </location>
</feature>
<keyword evidence="3" id="KW-0547">Nucleotide-binding</keyword>
<dbReference type="PROSITE" id="PS00584">
    <property type="entry name" value="PFKB_KINASES_2"/>
    <property type="match status" value="1"/>
</dbReference>
<keyword evidence="4 7" id="KW-0418">Kinase</keyword>
<evidence type="ECO:0000256" key="3">
    <source>
        <dbReference type="ARBA" id="ARBA00022741"/>
    </source>
</evidence>
<dbReference type="InterPro" id="IPR011611">
    <property type="entry name" value="PfkB_dom"/>
</dbReference>
<gene>
    <name evidence="7" type="ORF">NZH93_44625</name>
</gene>
<reference evidence="7" key="1">
    <citation type="submission" date="2022-08" db="EMBL/GenBank/DDBJ databases">
        <authorList>
            <person name="Tistechok S."/>
            <person name="Samborskyy M."/>
            <person name="Roman I."/>
        </authorList>
    </citation>
    <scope>NUCLEOTIDE SEQUENCE</scope>
    <source>
        <strain evidence="7">DSM 103496</strain>
    </source>
</reference>
<evidence type="ECO:0000259" key="6">
    <source>
        <dbReference type="Pfam" id="PF00294"/>
    </source>
</evidence>
<keyword evidence="8" id="KW-1185">Reference proteome</keyword>
<evidence type="ECO:0000256" key="4">
    <source>
        <dbReference type="ARBA" id="ARBA00022777"/>
    </source>
</evidence>
<name>A0A9X2VWI6_9PSEU</name>
<organism evidence="7 8">
    <name type="scientific">Umezawaea endophytica</name>
    <dbReference type="NCBI Taxonomy" id="1654476"/>
    <lineage>
        <taxon>Bacteria</taxon>
        <taxon>Bacillati</taxon>
        <taxon>Actinomycetota</taxon>
        <taxon>Actinomycetes</taxon>
        <taxon>Pseudonocardiales</taxon>
        <taxon>Pseudonocardiaceae</taxon>
        <taxon>Umezawaea</taxon>
    </lineage>
</organism>
<dbReference type="Pfam" id="PF00294">
    <property type="entry name" value="PfkB"/>
    <property type="match status" value="1"/>
</dbReference>
<dbReference type="SUPFAM" id="SSF53613">
    <property type="entry name" value="Ribokinase-like"/>
    <property type="match status" value="1"/>
</dbReference>
<evidence type="ECO:0000256" key="5">
    <source>
        <dbReference type="ARBA" id="ARBA00022840"/>
    </source>
</evidence>
<evidence type="ECO:0000256" key="1">
    <source>
        <dbReference type="ARBA" id="ARBA00010688"/>
    </source>
</evidence>